<dbReference type="InterPro" id="IPR015940">
    <property type="entry name" value="UBA"/>
</dbReference>
<comment type="subcellular location">
    <subcellularLocation>
        <location evidence="6">Cytoplasm</location>
    </subcellularLocation>
</comment>
<comment type="caution">
    <text evidence="8">The sequence shown here is derived from an EMBL/GenBank/DDBJ whole genome shotgun (WGS) entry which is preliminary data.</text>
</comment>
<evidence type="ECO:0000256" key="6">
    <source>
        <dbReference type="HAMAP-Rule" id="MF_00031"/>
    </source>
</evidence>
<comment type="function">
    <text evidence="6">The RuvA-RuvB-RuvC complex processes Holliday junction (HJ) DNA during genetic recombination and DNA repair, while the RuvA-RuvB complex plays an important role in the rescue of blocked DNA replication forks via replication fork reversal (RFR). RuvA specifically binds to HJ cruciform DNA, conferring on it an open structure. The RuvB hexamer acts as an ATP-dependent pump, pulling dsDNA into and through the RuvAB complex. HJ branch migration allows RuvC to scan DNA until it finds its consensus sequence, where it cleaves and resolves the cruciform DNA.</text>
</comment>
<dbReference type="Pfam" id="PF01330">
    <property type="entry name" value="RuvA_N"/>
    <property type="match status" value="1"/>
</dbReference>
<dbReference type="CDD" id="cd14332">
    <property type="entry name" value="UBA_RuvA_C"/>
    <property type="match status" value="1"/>
</dbReference>
<evidence type="ECO:0000256" key="5">
    <source>
        <dbReference type="ARBA" id="ARBA00023204"/>
    </source>
</evidence>
<dbReference type="AlphaFoldDB" id="A0A7C3V4H4"/>
<evidence type="ECO:0000313" key="8">
    <source>
        <dbReference type="EMBL" id="HGF33734.1"/>
    </source>
</evidence>
<dbReference type="Gene3D" id="1.10.8.10">
    <property type="entry name" value="DNA helicase RuvA subunit, C-terminal domain"/>
    <property type="match status" value="1"/>
</dbReference>
<feature type="region of interest" description="Domain III" evidence="6">
    <location>
        <begin position="143"/>
        <end position="193"/>
    </location>
</feature>
<keyword evidence="3 6" id="KW-0238">DNA-binding</keyword>
<keyword evidence="4 6" id="KW-0233">DNA recombination</keyword>
<reference evidence="8" key="1">
    <citation type="journal article" date="2020" name="mSystems">
        <title>Genome- and Community-Level Interaction Insights into Carbon Utilization and Element Cycling Functions of Hydrothermarchaeota in Hydrothermal Sediment.</title>
        <authorList>
            <person name="Zhou Z."/>
            <person name="Liu Y."/>
            <person name="Xu W."/>
            <person name="Pan J."/>
            <person name="Luo Z.H."/>
            <person name="Li M."/>
        </authorList>
    </citation>
    <scope>NUCLEOTIDE SEQUENCE [LARGE SCALE GENOMIC DNA]</scope>
    <source>
        <strain evidence="8">SpSt-897</strain>
    </source>
</reference>
<evidence type="ECO:0000256" key="3">
    <source>
        <dbReference type="ARBA" id="ARBA00023125"/>
    </source>
</evidence>
<dbReference type="SUPFAM" id="SSF47781">
    <property type="entry name" value="RuvA domain 2-like"/>
    <property type="match status" value="1"/>
</dbReference>
<dbReference type="SUPFAM" id="SSF50249">
    <property type="entry name" value="Nucleic acid-binding proteins"/>
    <property type="match status" value="1"/>
</dbReference>
<gene>
    <name evidence="6 8" type="primary">ruvA</name>
    <name evidence="8" type="ORF">ENW96_04995</name>
</gene>
<dbReference type="Gene3D" id="2.40.50.140">
    <property type="entry name" value="Nucleic acid-binding proteins"/>
    <property type="match status" value="1"/>
</dbReference>
<feature type="domain" description="UBA" evidence="7">
    <location>
        <begin position="144"/>
        <end position="186"/>
    </location>
</feature>
<dbReference type="InterPro" id="IPR010994">
    <property type="entry name" value="RuvA_2-like"/>
</dbReference>
<dbReference type="NCBIfam" id="TIGR00084">
    <property type="entry name" value="ruvA"/>
    <property type="match status" value="1"/>
</dbReference>
<dbReference type="InterPro" id="IPR011114">
    <property type="entry name" value="RuvA_C"/>
</dbReference>
<organism evidence="8">
    <name type="scientific">Desulfobacca acetoxidans</name>
    <dbReference type="NCBI Taxonomy" id="60893"/>
    <lineage>
        <taxon>Bacteria</taxon>
        <taxon>Pseudomonadati</taxon>
        <taxon>Thermodesulfobacteriota</taxon>
        <taxon>Desulfobaccia</taxon>
        <taxon>Desulfobaccales</taxon>
        <taxon>Desulfobaccaceae</taxon>
        <taxon>Desulfobacca</taxon>
    </lineage>
</organism>
<keyword evidence="5 6" id="KW-0234">DNA repair</keyword>
<evidence type="ECO:0000259" key="7">
    <source>
        <dbReference type="PROSITE" id="PS50030"/>
    </source>
</evidence>
<evidence type="ECO:0000256" key="2">
    <source>
        <dbReference type="ARBA" id="ARBA00022763"/>
    </source>
</evidence>
<comment type="similarity">
    <text evidence="6">Belongs to the RuvA family.</text>
</comment>
<comment type="domain">
    <text evidence="6">Has three domains with a flexible linker between the domains II and III and assumes an 'L' shape. Domain III is highly mobile and contacts RuvB.</text>
</comment>
<proteinExistence type="inferred from homology"/>
<dbReference type="HAMAP" id="MF_00031">
    <property type="entry name" value="DNA_HJ_migration_RuvA"/>
    <property type="match status" value="1"/>
</dbReference>
<name>A0A7C3V4H4_9BACT</name>
<evidence type="ECO:0000256" key="4">
    <source>
        <dbReference type="ARBA" id="ARBA00023172"/>
    </source>
</evidence>
<keyword evidence="1 6" id="KW-0963">Cytoplasm</keyword>
<comment type="caution">
    <text evidence="6">Lacks conserved residue(s) required for the propagation of feature annotation.</text>
</comment>
<comment type="subunit">
    <text evidence="6">Homotetramer. Forms an RuvA(8)-RuvB(12)-Holliday junction (HJ) complex. HJ DNA is sandwiched between 2 RuvA tetramers; dsDNA enters through RuvA and exits via RuvB. An RuvB hexamer assembles on each DNA strand where it exits the tetramer. Each RuvB hexamer is contacted by two RuvA subunits (via domain III) on 2 adjacent RuvB subunits; this complex drives branch migration. In the full resolvosome a probable DNA-RuvA(4)-RuvB(12)-RuvC(2) complex forms which resolves the HJ.</text>
</comment>
<dbReference type="EMBL" id="DTMF01000129">
    <property type="protein sequence ID" value="HGF33734.1"/>
    <property type="molecule type" value="Genomic_DNA"/>
</dbReference>
<dbReference type="InterPro" id="IPR000085">
    <property type="entry name" value="RuvA"/>
</dbReference>
<dbReference type="Pfam" id="PF07499">
    <property type="entry name" value="RuvA_C"/>
    <property type="match status" value="1"/>
</dbReference>
<protein>
    <recommendedName>
        <fullName evidence="6">Holliday junction branch migration complex subunit RuvA</fullName>
    </recommendedName>
</protein>
<dbReference type="InterPro" id="IPR003583">
    <property type="entry name" value="Hlx-hairpin-Hlx_DNA-bd_motif"/>
</dbReference>
<dbReference type="Gene3D" id="1.10.150.20">
    <property type="entry name" value="5' to 3' exonuclease, C-terminal subdomain"/>
    <property type="match status" value="1"/>
</dbReference>
<dbReference type="GO" id="GO:0005737">
    <property type="term" value="C:cytoplasm"/>
    <property type="evidence" value="ECO:0007669"/>
    <property type="project" value="UniProtKB-SubCell"/>
</dbReference>
<dbReference type="GO" id="GO:0009379">
    <property type="term" value="C:Holliday junction helicase complex"/>
    <property type="evidence" value="ECO:0007669"/>
    <property type="project" value="InterPro"/>
</dbReference>
<evidence type="ECO:0000256" key="1">
    <source>
        <dbReference type="ARBA" id="ARBA00022490"/>
    </source>
</evidence>
<dbReference type="GO" id="GO:0006281">
    <property type="term" value="P:DNA repair"/>
    <property type="evidence" value="ECO:0007669"/>
    <property type="project" value="UniProtKB-UniRule"/>
</dbReference>
<dbReference type="Pfam" id="PF14520">
    <property type="entry name" value="HHH_5"/>
    <property type="match status" value="1"/>
</dbReference>
<dbReference type="SMART" id="SM00278">
    <property type="entry name" value="HhH1"/>
    <property type="match status" value="2"/>
</dbReference>
<sequence>MIGFLEGEILTKSPGEVLVKVGGVGYHVYISLNTFYNLPNPPGTTCLHIHTRIMDDAIELFGFVDPEEKEIFQQLLSIHRIGARLALNILSGITPEEFRAAVAGNDVSRLTSIPGLGRKSAERIALELRDRLAAAAPVRRPAPQEQERQDALSALINLGYAKNLAEKALDKVQAQGARTLEELLRQSLRYLAK</sequence>
<dbReference type="GO" id="GO:0000400">
    <property type="term" value="F:four-way junction DNA binding"/>
    <property type="evidence" value="ECO:0007669"/>
    <property type="project" value="UniProtKB-UniRule"/>
</dbReference>
<dbReference type="GO" id="GO:0048476">
    <property type="term" value="C:Holliday junction resolvase complex"/>
    <property type="evidence" value="ECO:0007669"/>
    <property type="project" value="UniProtKB-UniRule"/>
</dbReference>
<dbReference type="InterPro" id="IPR013849">
    <property type="entry name" value="DNA_helicase_Holl-junc_RuvA_I"/>
</dbReference>
<accession>A0A7C3V4H4</accession>
<dbReference type="PROSITE" id="PS50030">
    <property type="entry name" value="UBA"/>
    <property type="match status" value="1"/>
</dbReference>
<feature type="region of interest" description="Domain I" evidence="6">
    <location>
        <begin position="1"/>
        <end position="64"/>
    </location>
</feature>
<dbReference type="InterPro" id="IPR012340">
    <property type="entry name" value="NA-bd_OB-fold"/>
</dbReference>
<dbReference type="GO" id="GO:0005524">
    <property type="term" value="F:ATP binding"/>
    <property type="evidence" value="ECO:0007669"/>
    <property type="project" value="InterPro"/>
</dbReference>
<dbReference type="SUPFAM" id="SSF46929">
    <property type="entry name" value="DNA helicase RuvA subunit, C-terminal domain"/>
    <property type="match status" value="1"/>
</dbReference>
<dbReference type="GO" id="GO:0009378">
    <property type="term" value="F:four-way junction helicase activity"/>
    <property type="evidence" value="ECO:0007669"/>
    <property type="project" value="InterPro"/>
</dbReference>
<dbReference type="InterPro" id="IPR036267">
    <property type="entry name" value="RuvA_C_sf"/>
</dbReference>
<dbReference type="GO" id="GO:0006310">
    <property type="term" value="P:DNA recombination"/>
    <property type="evidence" value="ECO:0007669"/>
    <property type="project" value="UniProtKB-UniRule"/>
</dbReference>
<keyword evidence="2 6" id="KW-0227">DNA damage</keyword>